<evidence type="ECO:0000313" key="3">
    <source>
        <dbReference type="Proteomes" id="UP000053815"/>
    </source>
</evidence>
<keyword evidence="3" id="KW-1185">Reference proteome</keyword>
<dbReference type="EMBL" id="DF836295">
    <property type="protein sequence ID" value="GAN01345.1"/>
    <property type="molecule type" value="Genomic_DNA"/>
</dbReference>
<reference evidence="2" key="1">
    <citation type="submission" date="2014-09" db="EMBL/GenBank/DDBJ databases">
        <title>Draft genome sequence of an oleaginous Mucoromycotina fungus Mucor ambiguus NBRC6742.</title>
        <authorList>
            <person name="Takeda I."/>
            <person name="Yamane N."/>
            <person name="Morita T."/>
            <person name="Tamano K."/>
            <person name="Machida M."/>
            <person name="Baker S."/>
            <person name="Koike H."/>
        </authorList>
    </citation>
    <scope>NUCLEOTIDE SEQUENCE</scope>
    <source>
        <strain evidence="2">NBRC 6742</strain>
    </source>
</reference>
<dbReference type="OrthoDB" id="2239549at2759"/>
<dbReference type="AlphaFoldDB" id="A0A0C9LQA3"/>
<evidence type="ECO:0000256" key="1">
    <source>
        <dbReference type="SAM" id="MobiDB-lite"/>
    </source>
</evidence>
<feature type="region of interest" description="Disordered" evidence="1">
    <location>
        <begin position="302"/>
        <end position="331"/>
    </location>
</feature>
<gene>
    <name evidence="2" type="ORF">MAM1_0006d00778</name>
</gene>
<accession>A0A0C9LQA3</accession>
<proteinExistence type="predicted"/>
<dbReference type="Proteomes" id="UP000053815">
    <property type="component" value="Unassembled WGS sequence"/>
</dbReference>
<protein>
    <submittedName>
        <fullName evidence="2">Uncharacterized protein</fullName>
    </submittedName>
</protein>
<sequence length="331" mass="37815">MPPCLLLNDSNAIRRVILEQTKHIECLKHQLEEYERDSLAKTASSSPSLVFNASTTSSYASSITSCIVKDSIVKVEYDEPAVPSDRNRQPLSTLPSVKSEESIQIPSASPYTPQRINVLLLQGTALPPLKTTLKLNQLPKKRTFKRRIKAAVELDGYNRDTHFQHLIYQDSTLPPRTRNARWNFAFRFCSYFVFSGRKILAKTLIHGNKGDNKKTSIDSFSGLHAFLRLKRIDAALLENPLSEETVTHFTNTKHQLEIVKFLYAFCSLLYAFLPQENRVYRVRSNVSDFCLSANVKTLDQQVEEEDEKEIKEEVDPDSDSMKSDLKAEYYD</sequence>
<feature type="compositionally biased region" description="Basic and acidic residues" evidence="1">
    <location>
        <begin position="308"/>
        <end position="331"/>
    </location>
</feature>
<name>A0A0C9LQA3_9FUNG</name>
<organism evidence="2">
    <name type="scientific">Mucor ambiguus</name>
    <dbReference type="NCBI Taxonomy" id="91626"/>
    <lineage>
        <taxon>Eukaryota</taxon>
        <taxon>Fungi</taxon>
        <taxon>Fungi incertae sedis</taxon>
        <taxon>Mucoromycota</taxon>
        <taxon>Mucoromycotina</taxon>
        <taxon>Mucoromycetes</taxon>
        <taxon>Mucorales</taxon>
        <taxon>Mucorineae</taxon>
        <taxon>Mucoraceae</taxon>
        <taxon>Mucor</taxon>
    </lineage>
</organism>
<evidence type="ECO:0000313" key="2">
    <source>
        <dbReference type="EMBL" id="GAN01345.1"/>
    </source>
</evidence>